<keyword evidence="10" id="KW-1185">Reference proteome</keyword>
<dbReference type="OrthoDB" id="405996at2759"/>
<dbReference type="Proteomes" id="UP000027138">
    <property type="component" value="Unassembled WGS sequence"/>
</dbReference>
<feature type="compositionally biased region" description="Low complexity" evidence="7">
    <location>
        <begin position="764"/>
        <end position="773"/>
    </location>
</feature>
<organism evidence="9 10">
    <name type="scientific">Jatropha curcas</name>
    <name type="common">Barbados nut</name>
    <dbReference type="NCBI Taxonomy" id="180498"/>
    <lineage>
        <taxon>Eukaryota</taxon>
        <taxon>Viridiplantae</taxon>
        <taxon>Streptophyta</taxon>
        <taxon>Embryophyta</taxon>
        <taxon>Tracheophyta</taxon>
        <taxon>Spermatophyta</taxon>
        <taxon>Magnoliopsida</taxon>
        <taxon>eudicotyledons</taxon>
        <taxon>Gunneridae</taxon>
        <taxon>Pentapetalae</taxon>
        <taxon>rosids</taxon>
        <taxon>fabids</taxon>
        <taxon>Malpighiales</taxon>
        <taxon>Euphorbiaceae</taxon>
        <taxon>Crotonoideae</taxon>
        <taxon>Jatropheae</taxon>
        <taxon>Jatropha</taxon>
    </lineage>
</organism>
<feature type="compositionally biased region" description="Polar residues" evidence="7">
    <location>
        <begin position="775"/>
        <end position="787"/>
    </location>
</feature>
<sequence>METNLNGVEPYPNSCYLQKFRLYETRSNFYMIGRDKNRTFWRVLKIDRLEASELNILEDPAKYSENECCELIKRIHEGNKSTGGLKFVTICYGIIGFIKFLGPYYMLLITKRRKIGAICGHAIYAISKSEMIPIPHPSVRSNMTNSKNENRYKKLLCTVDLTKDFFFSYSYHVMHCLQKNLCNNKTGQAHYETMFVWNEFLTQGIRNNLKNTLWTVALVYGFFKQVNLSASGRDFKLTLIARRSRHYAGTRYLKRGVNEKGRVANDVETEQIVFEDVPNGYPVQISSVVQHRGSIPLFWSQETSRLNIKPDIILSRKDKNYEATRLHFENLAKRYGNPIIILNLIKTHERRPRESILRAEFANAIRFINKGLPEENQLRFLHWDLHRNSRKATNVLSLLGKVAAYALDSTGIFYCKLSPSLRPLGLISPYSEDNDDRSSLDYSSNDNDLERTSDSEIGNFDYEANGNQSIPAPKFQKGVLRTNCIDCLDRTNVAQYAYGLMALCRQLHALGFIDDPFIDLDNPLAEDLMGIYETMGDTLALQYGGSAAHNKIFSERRGQWKPATQSQEFFRTLQRYYSNAYMDAEKQDAINVFLGHFQPQQGRPALWELDSDQHHDVGGRECDLVVEDTRSFFKRSLSEGNILPESDSLVASASIGHNTPFPEMQQGVNKGLSGSTPEISTCESDISYSRCTPSMPRRQLFHGKDEYFETEHICYDEHGDACNCSNFVDLDWLSSSGNSCEEDPFDRSIAGQSSEYLVNELKSETSASESGSSVKGRNQTATDLSSEDLTGVFSERFQHWVTHGETLFQS</sequence>
<keyword evidence="2" id="KW-0926">Vacuole</keyword>
<comment type="subunit">
    <text evidence="6">Component of the PI(3,5)P2 regulatory complex at least composed of ATG18, SAC/FIG4, FAB1 and VAC14.</text>
</comment>
<evidence type="ECO:0000256" key="5">
    <source>
        <dbReference type="ARBA" id="ARBA00023337"/>
    </source>
</evidence>
<dbReference type="GO" id="GO:0046856">
    <property type="term" value="P:phosphatidylinositol dephosphorylation"/>
    <property type="evidence" value="ECO:0007669"/>
    <property type="project" value="InterPro"/>
</dbReference>
<dbReference type="InterPro" id="IPR002013">
    <property type="entry name" value="SAC_dom"/>
</dbReference>
<evidence type="ECO:0000313" key="9">
    <source>
        <dbReference type="EMBL" id="KDP40651.1"/>
    </source>
</evidence>
<dbReference type="InterPro" id="IPR043573">
    <property type="entry name" value="Fig4-like"/>
</dbReference>
<evidence type="ECO:0000259" key="8">
    <source>
        <dbReference type="PROSITE" id="PS50275"/>
    </source>
</evidence>
<evidence type="ECO:0000256" key="6">
    <source>
        <dbReference type="ARBA" id="ARBA00023464"/>
    </source>
</evidence>
<accession>A0A067KWR4</accession>
<evidence type="ECO:0000256" key="2">
    <source>
        <dbReference type="ARBA" id="ARBA00022554"/>
    </source>
</evidence>
<dbReference type="KEGG" id="jcu:105631345"/>
<dbReference type="GO" id="GO:0043813">
    <property type="term" value="F:phosphatidylinositol-3,5-bisphosphate 5-phosphatase activity"/>
    <property type="evidence" value="ECO:0007669"/>
    <property type="project" value="InterPro"/>
</dbReference>
<keyword evidence="4" id="KW-0472">Membrane</keyword>
<dbReference type="AlphaFoldDB" id="A0A067KWR4"/>
<feature type="domain" description="SAC" evidence="8">
    <location>
        <begin position="156"/>
        <end position="545"/>
    </location>
</feature>
<dbReference type="PANTHER" id="PTHR45738">
    <property type="entry name" value="POLYPHOSPHOINOSITIDE PHOSPHATASE"/>
    <property type="match status" value="1"/>
</dbReference>
<proteinExistence type="predicted"/>
<name>A0A067KWR4_JATCU</name>
<evidence type="ECO:0000256" key="4">
    <source>
        <dbReference type="ARBA" id="ARBA00023136"/>
    </source>
</evidence>
<reference evidence="9 10" key="1">
    <citation type="journal article" date="2014" name="PLoS ONE">
        <title>Global Analysis of Gene Expression Profiles in Physic Nut (Jatropha curcas L.) Seedlings Exposed to Salt Stress.</title>
        <authorList>
            <person name="Zhang L."/>
            <person name="Zhang C."/>
            <person name="Wu P."/>
            <person name="Chen Y."/>
            <person name="Li M."/>
            <person name="Jiang H."/>
            <person name="Wu G."/>
        </authorList>
    </citation>
    <scope>NUCLEOTIDE SEQUENCE [LARGE SCALE GENOMIC DNA]</scope>
    <source>
        <strain evidence="10">cv. GZQX0401</strain>
        <tissue evidence="9">Young leaves</tissue>
    </source>
</reference>
<dbReference type="PROSITE" id="PS50275">
    <property type="entry name" value="SAC"/>
    <property type="match status" value="1"/>
</dbReference>
<gene>
    <name evidence="9" type="ORF">JCGZ_24650</name>
</gene>
<feature type="region of interest" description="Disordered" evidence="7">
    <location>
        <begin position="762"/>
        <end position="787"/>
    </location>
</feature>
<dbReference type="GO" id="GO:0005774">
    <property type="term" value="C:vacuolar membrane"/>
    <property type="evidence" value="ECO:0007669"/>
    <property type="project" value="UniProtKB-SubCell"/>
</dbReference>
<dbReference type="STRING" id="180498.A0A067KWR4"/>
<protein>
    <recommendedName>
        <fullName evidence="8">SAC domain-containing protein</fullName>
    </recommendedName>
</protein>
<dbReference type="PANTHER" id="PTHR45738:SF6">
    <property type="entry name" value="PHOSPHOINOSITIDE PHOSPHATASE SAC5"/>
    <property type="match status" value="1"/>
</dbReference>
<evidence type="ECO:0000256" key="1">
    <source>
        <dbReference type="ARBA" id="ARBA00004148"/>
    </source>
</evidence>
<comment type="catalytic activity">
    <reaction evidence="5">
        <text>a 1,2-diacyl-sn-glycero-3-phospho-(1D-myo-inositol-3,5-bisphosphate) + H2O = a 1,2-diacyl-sn-glycero-3-phospho-(1D-myo-inositol-3-phosphate) + phosphate</text>
        <dbReference type="Rhea" id="RHEA:32955"/>
        <dbReference type="ChEBI" id="CHEBI:15377"/>
        <dbReference type="ChEBI" id="CHEBI:43474"/>
        <dbReference type="ChEBI" id="CHEBI:57923"/>
        <dbReference type="ChEBI" id="CHEBI:58088"/>
    </reaction>
</comment>
<evidence type="ECO:0000256" key="7">
    <source>
        <dbReference type="SAM" id="MobiDB-lite"/>
    </source>
</evidence>
<comment type="subcellular location">
    <subcellularLocation>
        <location evidence="1">Vacuole membrane</location>
        <topology evidence="1">Peripheral membrane protein</topology>
    </subcellularLocation>
</comment>
<dbReference type="Pfam" id="PF02383">
    <property type="entry name" value="Syja_N"/>
    <property type="match status" value="1"/>
</dbReference>
<evidence type="ECO:0000313" key="10">
    <source>
        <dbReference type="Proteomes" id="UP000027138"/>
    </source>
</evidence>
<keyword evidence="3" id="KW-0378">Hydrolase</keyword>
<evidence type="ECO:0000256" key="3">
    <source>
        <dbReference type="ARBA" id="ARBA00022801"/>
    </source>
</evidence>
<dbReference type="EMBL" id="KK914327">
    <property type="protein sequence ID" value="KDP40651.1"/>
    <property type="molecule type" value="Genomic_DNA"/>
</dbReference>
<feature type="region of interest" description="Disordered" evidence="7">
    <location>
        <begin position="433"/>
        <end position="453"/>
    </location>
</feature>